<keyword evidence="6 8" id="KW-0067">ATP-binding</keyword>
<dbReference type="EMBL" id="FNJW01000008">
    <property type="protein sequence ID" value="SDQ50397.1"/>
    <property type="molecule type" value="Genomic_DNA"/>
</dbReference>
<dbReference type="InterPro" id="IPR027417">
    <property type="entry name" value="P-loop_NTPase"/>
</dbReference>
<evidence type="ECO:0000256" key="5">
    <source>
        <dbReference type="ARBA" id="ARBA00022777"/>
    </source>
</evidence>
<dbReference type="GO" id="GO:0004140">
    <property type="term" value="F:dephospho-CoA kinase activity"/>
    <property type="evidence" value="ECO:0007669"/>
    <property type="project" value="UniProtKB-UniRule"/>
</dbReference>
<dbReference type="PROSITE" id="PS51219">
    <property type="entry name" value="DPCK"/>
    <property type="match status" value="1"/>
</dbReference>
<dbReference type="PANTHER" id="PTHR10695">
    <property type="entry name" value="DEPHOSPHO-COA KINASE-RELATED"/>
    <property type="match status" value="1"/>
</dbReference>
<evidence type="ECO:0000256" key="9">
    <source>
        <dbReference type="NCBIfam" id="TIGR00152"/>
    </source>
</evidence>
<name>A0A1H1BET3_9LACT</name>
<comment type="subcellular location">
    <subcellularLocation>
        <location evidence="8">Cytoplasm</location>
    </subcellularLocation>
</comment>
<evidence type="ECO:0000256" key="7">
    <source>
        <dbReference type="ARBA" id="ARBA00022993"/>
    </source>
</evidence>
<keyword evidence="5 8" id="KW-0418">Kinase</keyword>
<comment type="pathway">
    <text evidence="8">Cofactor biosynthesis; coenzyme A biosynthesis; CoA from (R)-pantothenate: step 5/5.</text>
</comment>
<keyword evidence="3 8" id="KW-0808">Transferase</keyword>
<dbReference type="Pfam" id="PF01121">
    <property type="entry name" value="CoaE"/>
    <property type="match status" value="1"/>
</dbReference>
<dbReference type="UniPathway" id="UPA00241">
    <property type="reaction ID" value="UER00356"/>
</dbReference>
<dbReference type="EC" id="2.7.1.24" evidence="8 9"/>
<dbReference type="HAMAP" id="MF_00376">
    <property type="entry name" value="Dephospho_CoA_kinase"/>
    <property type="match status" value="1"/>
</dbReference>
<dbReference type="GO" id="GO:0015937">
    <property type="term" value="P:coenzyme A biosynthetic process"/>
    <property type="evidence" value="ECO:0007669"/>
    <property type="project" value="UniProtKB-UniRule"/>
</dbReference>
<evidence type="ECO:0000256" key="4">
    <source>
        <dbReference type="ARBA" id="ARBA00022741"/>
    </source>
</evidence>
<evidence type="ECO:0000256" key="1">
    <source>
        <dbReference type="ARBA" id="ARBA00009018"/>
    </source>
</evidence>
<organism evidence="10 11">
    <name type="scientific">Carnobacterium viridans</name>
    <dbReference type="NCBI Taxonomy" id="174587"/>
    <lineage>
        <taxon>Bacteria</taxon>
        <taxon>Bacillati</taxon>
        <taxon>Bacillota</taxon>
        <taxon>Bacilli</taxon>
        <taxon>Lactobacillales</taxon>
        <taxon>Carnobacteriaceae</taxon>
        <taxon>Carnobacterium</taxon>
    </lineage>
</organism>
<dbReference type="Proteomes" id="UP000199481">
    <property type="component" value="Unassembled WGS sequence"/>
</dbReference>
<accession>A0A1H1BET3</accession>
<dbReference type="GO" id="GO:0005524">
    <property type="term" value="F:ATP binding"/>
    <property type="evidence" value="ECO:0007669"/>
    <property type="project" value="UniProtKB-UniRule"/>
</dbReference>
<comment type="similarity">
    <text evidence="1 8">Belongs to the CoaE family.</text>
</comment>
<sequence>MTVILGLTGSIATGKSTVSKIFKEQGFPVVDADLGAREVVKPGTEGLCEIKKQFGDHVILSDGTLNRTALGEIVFKDEKQREKLNVILSKRIYQWLMDQKEECLKRDPAILVLDIPLLFESGYEKEVDQVMVVATTKETQINRLMNRDKIGIEEAIQKINSQIPISEKIVLGDSVIDNSGSTENTKQQVIDWIDKITAK</sequence>
<dbReference type="InterPro" id="IPR001977">
    <property type="entry name" value="Depp_CoAkinase"/>
</dbReference>
<dbReference type="AlphaFoldDB" id="A0A1H1BET3"/>
<keyword evidence="7 8" id="KW-0173">Coenzyme A biosynthesis</keyword>
<keyword evidence="11" id="KW-1185">Reference proteome</keyword>
<protein>
    <recommendedName>
        <fullName evidence="8 9">Dephospho-CoA kinase</fullName>
        <ecNumber evidence="8 9">2.7.1.24</ecNumber>
    </recommendedName>
    <alternativeName>
        <fullName evidence="8">Dephosphocoenzyme A kinase</fullName>
    </alternativeName>
</protein>
<dbReference type="GO" id="GO:0005737">
    <property type="term" value="C:cytoplasm"/>
    <property type="evidence" value="ECO:0007669"/>
    <property type="project" value="UniProtKB-SubCell"/>
</dbReference>
<dbReference type="FunFam" id="3.40.50.300:FF:000991">
    <property type="entry name" value="Dephospho-CoA kinase"/>
    <property type="match status" value="1"/>
</dbReference>
<gene>
    <name evidence="8" type="primary">coaE</name>
    <name evidence="10" type="ORF">SAMN04487752_2554</name>
</gene>
<comment type="function">
    <text evidence="8">Catalyzes the phosphorylation of the 3'-hydroxyl group of dephosphocoenzyme A to form coenzyme A.</text>
</comment>
<comment type="catalytic activity">
    <reaction evidence="8">
        <text>3'-dephospho-CoA + ATP = ADP + CoA + H(+)</text>
        <dbReference type="Rhea" id="RHEA:18245"/>
        <dbReference type="ChEBI" id="CHEBI:15378"/>
        <dbReference type="ChEBI" id="CHEBI:30616"/>
        <dbReference type="ChEBI" id="CHEBI:57287"/>
        <dbReference type="ChEBI" id="CHEBI:57328"/>
        <dbReference type="ChEBI" id="CHEBI:456216"/>
        <dbReference type="EC" id="2.7.1.24"/>
    </reaction>
</comment>
<evidence type="ECO:0000256" key="6">
    <source>
        <dbReference type="ARBA" id="ARBA00022840"/>
    </source>
</evidence>
<proteinExistence type="inferred from homology"/>
<feature type="binding site" evidence="8">
    <location>
        <begin position="12"/>
        <end position="17"/>
    </location>
    <ligand>
        <name>ATP</name>
        <dbReference type="ChEBI" id="CHEBI:30616"/>
    </ligand>
</feature>
<reference evidence="11" key="1">
    <citation type="submission" date="2016-10" db="EMBL/GenBank/DDBJ databases">
        <authorList>
            <person name="Varghese N."/>
            <person name="Submissions S."/>
        </authorList>
    </citation>
    <scope>NUCLEOTIDE SEQUENCE [LARGE SCALE GENOMIC DNA]</scope>
    <source>
        <strain evidence="11">MPL-11</strain>
    </source>
</reference>
<dbReference type="OrthoDB" id="9812943at2"/>
<dbReference type="SUPFAM" id="SSF52540">
    <property type="entry name" value="P-loop containing nucleoside triphosphate hydrolases"/>
    <property type="match status" value="1"/>
</dbReference>
<evidence type="ECO:0000256" key="3">
    <source>
        <dbReference type="ARBA" id="ARBA00022679"/>
    </source>
</evidence>
<keyword evidence="4 8" id="KW-0547">Nucleotide-binding</keyword>
<evidence type="ECO:0000256" key="8">
    <source>
        <dbReference type="HAMAP-Rule" id="MF_00376"/>
    </source>
</evidence>
<keyword evidence="2 8" id="KW-0963">Cytoplasm</keyword>
<evidence type="ECO:0000256" key="2">
    <source>
        <dbReference type="ARBA" id="ARBA00022490"/>
    </source>
</evidence>
<evidence type="ECO:0000313" key="10">
    <source>
        <dbReference type="EMBL" id="SDQ50397.1"/>
    </source>
</evidence>
<dbReference type="Gene3D" id="3.40.50.300">
    <property type="entry name" value="P-loop containing nucleotide triphosphate hydrolases"/>
    <property type="match status" value="1"/>
</dbReference>
<dbReference type="CDD" id="cd02022">
    <property type="entry name" value="DPCK"/>
    <property type="match status" value="1"/>
</dbReference>
<dbReference type="NCBIfam" id="TIGR00152">
    <property type="entry name" value="dephospho-CoA kinase"/>
    <property type="match status" value="1"/>
</dbReference>
<dbReference type="RefSeq" id="WP_035022032.1">
    <property type="nucleotide sequence ID" value="NZ_CP084916.1"/>
</dbReference>
<evidence type="ECO:0000313" key="11">
    <source>
        <dbReference type="Proteomes" id="UP000199481"/>
    </source>
</evidence>
<dbReference type="PANTHER" id="PTHR10695:SF46">
    <property type="entry name" value="BIFUNCTIONAL COENZYME A SYNTHASE-RELATED"/>
    <property type="match status" value="1"/>
</dbReference>